<keyword evidence="12 14" id="KW-0411">Iron-sulfur</keyword>
<dbReference type="PANTHER" id="PTHR22976">
    <property type="entry name" value="BIOTIN SYNTHASE"/>
    <property type="match status" value="1"/>
</dbReference>
<organism evidence="17 18">
    <name type="scientific">Hydrogenobacter thermophilus (strain DSM 6534 / IAM 12695 / TK-6)</name>
    <dbReference type="NCBI Taxonomy" id="608538"/>
    <lineage>
        <taxon>Bacteria</taxon>
        <taxon>Pseudomonadati</taxon>
        <taxon>Aquificota</taxon>
        <taxon>Aquificia</taxon>
        <taxon>Aquificales</taxon>
        <taxon>Aquificaceae</taxon>
        <taxon>Hydrogenobacter</taxon>
    </lineage>
</organism>
<evidence type="ECO:0000259" key="16">
    <source>
        <dbReference type="PROSITE" id="PS51918"/>
    </source>
</evidence>
<comment type="cofactor">
    <cofactor evidence="14">
        <name>[2Fe-2S] cluster</name>
        <dbReference type="ChEBI" id="CHEBI:190135"/>
    </cofactor>
    <text evidence="14">Binds 1 [2Fe-2S] cluster. The cluster is coordinated with 3 cysteines and 1 arginine.</text>
</comment>
<dbReference type="RefSeq" id="WP_012963905.1">
    <property type="nucleotide sequence ID" value="NC_013799.1"/>
</dbReference>
<comment type="cofactor">
    <cofactor evidence="14 15">
        <name>[4Fe-4S] cluster</name>
        <dbReference type="ChEBI" id="CHEBI:49883"/>
    </cofactor>
    <text evidence="14 15">Binds 1 [4Fe-4S] cluster. The cluster is coordinated with 3 cysteines and an exchangeable S-adenosyl-L-methionine.</text>
</comment>
<dbReference type="GO" id="GO:0004076">
    <property type="term" value="F:biotin synthase activity"/>
    <property type="evidence" value="ECO:0007669"/>
    <property type="project" value="UniProtKB-UniRule"/>
</dbReference>
<dbReference type="EC" id="2.8.1.6" evidence="4 14"/>
<evidence type="ECO:0000256" key="10">
    <source>
        <dbReference type="ARBA" id="ARBA00022756"/>
    </source>
</evidence>
<dbReference type="PATRIC" id="fig|608538.5.peg.1290"/>
<dbReference type="EMBL" id="AP011112">
    <property type="protein sequence ID" value="BAI69725.1"/>
    <property type="molecule type" value="Genomic_DNA"/>
</dbReference>
<dbReference type="GO" id="GO:0005506">
    <property type="term" value="F:iron ion binding"/>
    <property type="evidence" value="ECO:0007669"/>
    <property type="project" value="UniProtKB-UniRule"/>
</dbReference>
<evidence type="ECO:0000256" key="3">
    <source>
        <dbReference type="ARBA" id="ARBA00011738"/>
    </source>
</evidence>
<name>D3DIS3_HYDTT</name>
<dbReference type="KEGG" id="hth:HTH_1272"/>
<dbReference type="InterPro" id="IPR058240">
    <property type="entry name" value="rSAM_sf"/>
</dbReference>
<feature type="binding site" evidence="14 15">
    <location>
        <position position="77"/>
    </location>
    <ligand>
        <name>[4Fe-4S] cluster</name>
        <dbReference type="ChEBI" id="CHEBI:49883"/>
        <note>4Fe-4S-S-AdoMet</note>
    </ligand>
</feature>
<comment type="function">
    <text evidence="14">Catalyzes the conversion of dethiobiotin (DTB) to biotin by the insertion of a sulfur atom into dethiobiotin via a radical-based mechanism.</text>
</comment>
<dbReference type="SFLD" id="SFLDG01278">
    <property type="entry name" value="biotin_synthase_like"/>
    <property type="match status" value="1"/>
</dbReference>
<proteinExistence type="inferred from homology"/>
<dbReference type="Pfam" id="PF04055">
    <property type="entry name" value="Radical_SAM"/>
    <property type="match status" value="1"/>
</dbReference>
<feature type="binding site" evidence="14 15">
    <location>
        <position position="114"/>
    </location>
    <ligand>
        <name>[2Fe-2S] cluster</name>
        <dbReference type="ChEBI" id="CHEBI:190135"/>
    </ligand>
</feature>
<dbReference type="eggNOG" id="COG0502">
    <property type="taxonomic scope" value="Bacteria"/>
</dbReference>
<dbReference type="Proteomes" id="UP000002574">
    <property type="component" value="Chromosome"/>
</dbReference>
<dbReference type="HAMAP" id="MF_01694">
    <property type="entry name" value="BioB"/>
    <property type="match status" value="1"/>
</dbReference>
<comment type="subunit">
    <text evidence="3 14">Homodimer.</text>
</comment>
<feature type="binding site" evidence="14 15">
    <location>
        <position position="278"/>
    </location>
    <ligand>
        <name>[2Fe-2S] cluster</name>
        <dbReference type="ChEBI" id="CHEBI:190135"/>
    </ligand>
</feature>
<dbReference type="PROSITE" id="PS51918">
    <property type="entry name" value="RADICAL_SAM"/>
    <property type="match status" value="1"/>
</dbReference>
<dbReference type="InterPro" id="IPR010722">
    <property type="entry name" value="BATS_dom"/>
</dbReference>
<keyword evidence="8 14" id="KW-0001">2Fe-2S</keyword>
<dbReference type="SFLD" id="SFLDS00029">
    <property type="entry name" value="Radical_SAM"/>
    <property type="match status" value="1"/>
</dbReference>
<dbReference type="GO" id="GO:0051537">
    <property type="term" value="F:2 iron, 2 sulfur cluster binding"/>
    <property type="evidence" value="ECO:0007669"/>
    <property type="project" value="UniProtKB-KW"/>
</dbReference>
<evidence type="ECO:0000256" key="15">
    <source>
        <dbReference type="PIRSR" id="PIRSR001619-1"/>
    </source>
</evidence>
<keyword evidence="18" id="KW-1185">Reference proteome</keyword>
<comment type="pathway">
    <text evidence="1 14">Cofactor biosynthesis; biotin biosynthesis; biotin from 7,8-diaminononanoate: step 2/2.</text>
</comment>
<keyword evidence="9 14" id="KW-0479">Metal-binding</keyword>
<comment type="similarity">
    <text evidence="2 14">Belongs to the radical SAM superfamily. Biotin synthase family.</text>
</comment>
<protein>
    <recommendedName>
        <fullName evidence="4 14">Biotin synthase</fullName>
        <ecNumber evidence="4 14">2.8.1.6</ecNumber>
    </recommendedName>
</protein>
<evidence type="ECO:0000256" key="9">
    <source>
        <dbReference type="ARBA" id="ARBA00022723"/>
    </source>
</evidence>
<evidence type="ECO:0000256" key="2">
    <source>
        <dbReference type="ARBA" id="ARBA00010765"/>
    </source>
</evidence>
<dbReference type="Gene3D" id="3.20.20.70">
    <property type="entry name" value="Aldolase class I"/>
    <property type="match status" value="1"/>
</dbReference>
<dbReference type="InterPro" id="IPR024177">
    <property type="entry name" value="Biotin_synthase"/>
</dbReference>
<dbReference type="InterPro" id="IPR013785">
    <property type="entry name" value="Aldolase_TIM"/>
</dbReference>
<evidence type="ECO:0000256" key="13">
    <source>
        <dbReference type="ARBA" id="ARBA00051157"/>
    </source>
</evidence>
<dbReference type="SFLD" id="SFLDG01060">
    <property type="entry name" value="BATS_domain_containing"/>
    <property type="match status" value="1"/>
</dbReference>
<keyword evidence="6 14" id="KW-0808">Transferase</keyword>
<feature type="binding site" evidence="14 15">
    <location>
        <position position="74"/>
    </location>
    <ligand>
        <name>[4Fe-4S] cluster</name>
        <dbReference type="ChEBI" id="CHEBI:49883"/>
        <note>4Fe-4S-S-AdoMet</note>
    </ligand>
</feature>
<dbReference type="OrthoDB" id="9786826at2"/>
<dbReference type="InterPro" id="IPR006638">
    <property type="entry name" value="Elp3/MiaA/NifB-like_rSAM"/>
</dbReference>
<dbReference type="UniPathway" id="UPA00078">
    <property type="reaction ID" value="UER00162"/>
</dbReference>
<gene>
    <name evidence="14 17" type="primary">bioB</name>
    <name evidence="17" type="ordered locus">HTH_1272</name>
</gene>
<evidence type="ECO:0000256" key="14">
    <source>
        <dbReference type="HAMAP-Rule" id="MF_01694"/>
    </source>
</evidence>
<keyword evidence="5 14" id="KW-0004">4Fe-4S</keyword>
<evidence type="ECO:0000256" key="5">
    <source>
        <dbReference type="ARBA" id="ARBA00022485"/>
    </source>
</evidence>
<feature type="binding site" evidence="14 15">
    <location>
        <position position="70"/>
    </location>
    <ligand>
        <name>[4Fe-4S] cluster</name>
        <dbReference type="ChEBI" id="CHEBI:49883"/>
        <note>4Fe-4S-S-AdoMet</note>
    </ligand>
</feature>
<keyword evidence="11 14" id="KW-0408">Iron</keyword>
<dbReference type="NCBIfam" id="TIGR00433">
    <property type="entry name" value="bioB"/>
    <property type="match status" value="1"/>
</dbReference>
<feature type="binding site" evidence="14 15">
    <location>
        <position position="208"/>
    </location>
    <ligand>
        <name>[2Fe-2S] cluster</name>
        <dbReference type="ChEBI" id="CHEBI:190135"/>
    </ligand>
</feature>
<dbReference type="CDD" id="cd01335">
    <property type="entry name" value="Radical_SAM"/>
    <property type="match status" value="1"/>
</dbReference>
<dbReference type="InterPro" id="IPR007197">
    <property type="entry name" value="rSAM"/>
</dbReference>
<dbReference type="STRING" id="608538.HTH_1272"/>
<comment type="cofactor">
    <cofactor evidence="15">
        <name>[2Fe-2S] cluster</name>
        <dbReference type="ChEBI" id="CHEBI:190135"/>
    </cofactor>
    <text evidence="15">Binds 1 [2Fe-2S] cluster. The cluster is coordinated with 3 cysteines and 1 arginine.</text>
</comment>
<dbReference type="AlphaFoldDB" id="D3DIS3"/>
<sequence>MDSFEKFIIDMGEKALRYEPLTKEEALAVLRLPDEYIALLVYTAQKVRNAFFSPSKVEFCSIINAKSGACSEDCKFCAQSKFYKTPINIYALVPKEEIMEGAYRGVEFGANRYCVVLSGKKASKEEVDKIADAVREIKHVEKLPINVCVSAGTLDEEELVKLKSAGVKRINHNLETSERFFPSIVTTHTWRERYETIKRIKAVGLSTCCGGIFGMGETDEDRVALALTYRELEVDSIPLNFLMPIEGTPMQDAPGVGPLQALKIIAMFRLTNPKAELRLCGGREQTLRDFHGMAVLMTNAMMVGGYLTRAGRDIKKDYQLLKDINAERLQRVFE</sequence>
<dbReference type="SUPFAM" id="SSF102114">
    <property type="entry name" value="Radical SAM enzymes"/>
    <property type="match status" value="1"/>
</dbReference>
<feature type="domain" description="Radical SAM core" evidence="16">
    <location>
        <begin position="52"/>
        <end position="283"/>
    </location>
</feature>
<evidence type="ECO:0000313" key="17">
    <source>
        <dbReference type="EMBL" id="BAI69725.1"/>
    </source>
</evidence>
<evidence type="ECO:0000256" key="1">
    <source>
        <dbReference type="ARBA" id="ARBA00004942"/>
    </source>
</evidence>
<dbReference type="Pfam" id="PF06968">
    <property type="entry name" value="BATS"/>
    <property type="match status" value="1"/>
</dbReference>
<dbReference type="GO" id="GO:0051539">
    <property type="term" value="F:4 iron, 4 sulfur cluster binding"/>
    <property type="evidence" value="ECO:0007669"/>
    <property type="project" value="UniProtKB-KW"/>
</dbReference>
<dbReference type="InterPro" id="IPR002684">
    <property type="entry name" value="Biotin_synth/BioAB"/>
</dbReference>
<evidence type="ECO:0000256" key="6">
    <source>
        <dbReference type="ARBA" id="ARBA00022679"/>
    </source>
</evidence>
<evidence type="ECO:0000256" key="7">
    <source>
        <dbReference type="ARBA" id="ARBA00022691"/>
    </source>
</evidence>
<keyword evidence="7 14" id="KW-0949">S-adenosyl-L-methionine</keyword>
<dbReference type="GO" id="GO:0009102">
    <property type="term" value="P:biotin biosynthetic process"/>
    <property type="evidence" value="ECO:0007669"/>
    <property type="project" value="UniProtKB-UniRule"/>
</dbReference>
<comment type="catalytic activity">
    <reaction evidence="13 14">
        <text>(4R,5S)-dethiobiotin + (sulfur carrier)-SH + 2 reduced [2Fe-2S]-[ferredoxin] + 2 S-adenosyl-L-methionine = (sulfur carrier)-H + biotin + 2 5'-deoxyadenosine + 2 L-methionine + 2 oxidized [2Fe-2S]-[ferredoxin]</text>
        <dbReference type="Rhea" id="RHEA:22060"/>
        <dbReference type="Rhea" id="RHEA-COMP:10000"/>
        <dbReference type="Rhea" id="RHEA-COMP:10001"/>
        <dbReference type="Rhea" id="RHEA-COMP:14737"/>
        <dbReference type="Rhea" id="RHEA-COMP:14739"/>
        <dbReference type="ChEBI" id="CHEBI:17319"/>
        <dbReference type="ChEBI" id="CHEBI:29917"/>
        <dbReference type="ChEBI" id="CHEBI:33737"/>
        <dbReference type="ChEBI" id="CHEBI:33738"/>
        <dbReference type="ChEBI" id="CHEBI:57586"/>
        <dbReference type="ChEBI" id="CHEBI:57844"/>
        <dbReference type="ChEBI" id="CHEBI:59789"/>
        <dbReference type="ChEBI" id="CHEBI:64428"/>
        <dbReference type="ChEBI" id="CHEBI:149473"/>
        <dbReference type="EC" id="2.8.1.6"/>
    </reaction>
</comment>
<dbReference type="SMART" id="SM00729">
    <property type="entry name" value="Elp3"/>
    <property type="match status" value="1"/>
</dbReference>
<dbReference type="SMART" id="SM00876">
    <property type="entry name" value="BATS"/>
    <property type="match status" value="1"/>
</dbReference>
<evidence type="ECO:0000256" key="12">
    <source>
        <dbReference type="ARBA" id="ARBA00023014"/>
    </source>
</evidence>
<evidence type="ECO:0000313" key="18">
    <source>
        <dbReference type="Proteomes" id="UP000002574"/>
    </source>
</evidence>
<reference evidence="17 18" key="1">
    <citation type="journal article" date="2010" name="J. Bacteriol.">
        <title>Complete genome sequence of the thermophilic, obligately chemolithoautotrophic hydrogen-oxidizing bacterium Hydrogenobacter thermophilus TK-6.</title>
        <authorList>
            <person name="Arai H."/>
            <person name="Kanbe H."/>
            <person name="Ishii M."/>
            <person name="Igarashi Y."/>
        </authorList>
    </citation>
    <scope>NUCLEOTIDE SEQUENCE [LARGE SCALE GENOMIC DNA]</scope>
    <source>
        <strain evidence="18">DSM 6534 / IAM 12695 / TK-6 [Tokyo]</strain>
    </source>
</reference>
<keyword evidence="10 14" id="KW-0093">Biotin biosynthesis</keyword>
<dbReference type="PANTHER" id="PTHR22976:SF2">
    <property type="entry name" value="BIOTIN SYNTHASE, MITOCHONDRIAL"/>
    <property type="match status" value="1"/>
</dbReference>
<evidence type="ECO:0000256" key="11">
    <source>
        <dbReference type="ARBA" id="ARBA00023004"/>
    </source>
</evidence>
<accession>D3DIS3</accession>
<feature type="binding site" evidence="14 15">
    <location>
        <position position="148"/>
    </location>
    <ligand>
        <name>[2Fe-2S] cluster</name>
        <dbReference type="ChEBI" id="CHEBI:190135"/>
    </ligand>
</feature>
<evidence type="ECO:0000256" key="4">
    <source>
        <dbReference type="ARBA" id="ARBA00012236"/>
    </source>
</evidence>
<dbReference type="KEGG" id="hte:Hydth_1264"/>
<dbReference type="FunFam" id="3.20.20.70:FF:000026">
    <property type="entry name" value="Biotin synthase"/>
    <property type="match status" value="1"/>
</dbReference>
<evidence type="ECO:0000256" key="8">
    <source>
        <dbReference type="ARBA" id="ARBA00022714"/>
    </source>
</evidence>
<dbReference type="PIRSF" id="PIRSF001619">
    <property type="entry name" value="Biotin_synth"/>
    <property type="match status" value="1"/>
</dbReference>